<feature type="compositionally biased region" description="Polar residues" evidence="1">
    <location>
        <begin position="406"/>
        <end position="417"/>
    </location>
</feature>
<dbReference type="InterPro" id="IPR051707">
    <property type="entry name" value="PI-Interact_SigTrans_Reg"/>
</dbReference>
<feature type="region of interest" description="Disordered" evidence="1">
    <location>
        <begin position="341"/>
        <end position="425"/>
    </location>
</feature>
<organism evidence="3 4">
    <name type="scientific">Thraustotheca clavata</name>
    <dbReference type="NCBI Taxonomy" id="74557"/>
    <lineage>
        <taxon>Eukaryota</taxon>
        <taxon>Sar</taxon>
        <taxon>Stramenopiles</taxon>
        <taxon>Oomycota</taxon>
        <taxon>Saprolegniomycetes</taxon>
        <taxon>Saprolegniales</taxon>
        <taxon>Achlyaceae</taxon>
        <taxon>Thraustotheca</taxon>
    </lineage>
</organism>
<feature type="compositionally biased region" description="Low complexity" evidence="1">
    <location>
        <begin position="286"/>
        <end position="300"/>
    </location>
</feature>
<evidence type="ECO:0000259" key="2">
    <source>
        <dbReference type="PROSITE" id="PS50003"/>
    </source>
</evidence>
<evidence type="ECO:0000313" key="3">
    <source>
        <dbReference type="EMBL" id="OQS04370.1"/>
    </source>
</evidence>
<feature type="domain" description="PH" evidence="2">
    <location>
        <begin position="2"/>
        <end position="55"/>
    </location>
</feature>
<feature type="compositionally biased region" description="Polar residues" evidence="1">
    <location>
        <begin position="271"/>
        <end position="285"/>
    </location>
</feature>
<feature type="compositionally biased region" description="Polar residues" evidence="1">
    <location>
        <begin position="844"/>
        <end position="855"/>
    </location>
</feature>
<dbReference type="PROSITE" id="PS50003">
    <property type="entry name" value="PH_DOMAIN"/>
    <property type="match status" value="2"/>
</dbReference>
<feature type="compositionally biased region" description="Polar residues" evidence="1">
    <location>
        <begin position="311"/>
        <end position="323"/>
    </location>
</feature>
<dbReference type="STRING" id="74557.A0A1W0A2V1"/>
<feature type="region of interest" description="Disordered" evidence="1">
    <location>
        <begin position="956"/>
        <end position="982"/>
    </location>
</feature>
<feature type="compositionally biased region" description="Pro residues" evidence="1">
    <location>
        <begin position="374"/>
        <end position="388"/>
    </location>
</feature>
<dbReference type="PANTHER" id="PTHR14336">
    <property type="entry name" value="TANDEM PH DOMAIN CONTAINING PROTEIN"/>
    <property type="match status" value="1"/>
</dbReference>
<reference evidence="3 4" key="1">
    <citation type="journal article" date="2014" name="Genome Biol. Evol.">
        <title>The secreted proteins of Achlya hypogyna and Thraustotheca clavata identify the ancestral oomycete secretome and reveal gene acquisitions by horizontal gene transfer.</title>
        <authorList>
            <person name="Misner I."/>
            <person name="Blouin N."/>
            <person name="Leonard G."/>
            <person name="Richards T.A."/>
            <person name="Lane C.E."/>
        </authorList>
    </citation>
    <scope>NUCLEOTIDE SEQUENCE [LARGE SCALE GENOMIC DNA]</scope>
    <source>
        <strain evidence="3 4">ATCC 34112</strain>
    </source>
</reference>
<feature type="compositionally biased region" description="Polar residues" evidence="1">
    <location>
        <begin position="956"/>
        <end position="970"/>
    </location>
</feature>
<accession>A0A1W0A2V1</accession>
<dbReference type="Gene3D" id="2.30.29.30">
    <property type="entry name" value="Pleckstrin-homology domain (PH domain)/Phosphotyrosine-binding domain (PTB)"/>
    <property type="match status" value="2"/>
</dbReference>
<gene>
    <name evidence="3" type="ORF">THRCLA_03379</name>
</gene>
<dbReference type="InterPro" id="IPR001849">
    <property type="entry name" value="PH_domain"/>
</dbReference>
<dbReference type="AlphaFoldDB" id="A0A1W0A2V1"/>
<dbReference type="EMBL" id="JNBS01000625">
    <property type="protein sequence ID" value="OQS04370.1"/>
    <property type="molecule type" value="Genomic_DNA"/>
</dbReference>
<feature type="region of interest" description="Disordered" evidence="1">
    <location>
        <begin position="838"/>
        <end position="866"/>
    </location>
</feature>
<dbReference type="SUPFAM" id="SSF50729">
    <property type="entry name" value="PH domain-like"/>
    <property type="match status" value="2"/>
</dbReference>
<protein>
    <recommendedName>
        <fullName evidence="2">PH domain-containing protein</fullName>
    </recommendedName>
</protein>
<evidence type="ECO:0000256" key="1">
    <source>
        <dbReference type="SAM" id="MobiDB-lite"/>
    </source>
</evidence>
<dbReference type="Proteomes" id="UP000243217">
    <property type="component" value="Unassembled WGS sequence"/>
</dbReference>
<comment type="caution">
    <text evidence="3">The sequence shown here is derived from an EMBL/GenBank/DDBJ whole genome shotgun (WGS) entry which is preliminary data.</text>
</comment>
<evidence type="ECO:0000313" key="4">
    <source>
        <dbReference type="Proteomes" id="UP000243217"/>
    </source>
</evidence>
<feature type="region of interest" description="Disordered" evidence="1">
    <location>
        <begin position="271"/>
        <end position="329"/>
    </location>
</feature>
<dbReference type="OrthoDB" id="185175at2759"/>
<feature type="region of interest" description="Disordered" evidence="1">
    <location>
        <begin position="601"/>
        <end position="677"/>
    </location>
</feature>
<sequence>METQWEGWIYKQGSLVPSWKKRYMVLKGRNIAYYDKEAQNPRAKEKGTFTLAGIERNPDIKNGLNLAGYDGKLMKIYTKNGNEFMRCYNAMSDACTGPELQAPNPKMLRAESSMSYRTSSSSVPRPSASNNVQRTVTHSGWLEKEGQNVKSWKKRFFVLSGTELTYYDRIGGTEKGGGRIVDVSYSYDRRNSLTFILNNDRVLNVAADSEADMQNWYNSACGVLGKAKTSSATTNQPVFNFQNTQPQYSGSAVQLGSQGYGRASSQLYENDQGARSYSGNASPVRNNSVSSYNSSNLGNSPPGQPYVMRGMSSSSTGSNQNEYGSPAISYNPDAAANLWKSNQKPVSPSYGENSNPIWPGYGQGTTNQAVSPVNPRPVSTPPRPPLAPEPVDNNRSYNPGKAAELWNSTPSVPISNTPAPPERKPSANLQAFLNKYMVEEDTSHAMEPVIKPTVSEPIAQVEAPAAPQPEVEFVRSAPKPVLQNVTVNRPVVQQVNVVQNINISTPSPVAQVQVTQPKIMSPVNAAPSLIASPVSRPVAQQVAAPHPMSLPVVQQVTTPQAASRPVVQSVAAPQPVSLPVIELVASPPATAKAPLYYQNSYESDDHEGLGESDFEDVPHHGNNDYDSDEDEINDRNSNDIEGDDDDDDEEMNKEDFIEQYEEEDEQDHEDHEHQSVKPLVEVIPKSEYVPEVHKPASGQLYVSTVPKQPLWTPKMPEHVAPASASLNEMEIYEDIGDHRSSTSTEDAPHVTPAVQVNAKEDFAPACQEPSSTPYIPGHPRDPKELKLWKPVLSTEHQDKDIVHEHEVLNEIQDHESDHDDESKPRVTPLVVVHPKEQYVPSLSPPSETTYVSTSKPEPKWVPTLPPKQPENYSDDGSYEHVDGADVVFEEHEEHEGPCSIDCPHRVLAHPKQDYAPEVSKPNRDMILPPPEYQHSENEHESNGLTTLKPMHPETVVASTMSKQDQKSSTKGMEAPKGCCTIM</sequence>
<feature type="compositionally biased region" description="Acidic residues" evidence="1">
    <location>
        <begin position="602"/>
        <end position="615"/>
    </location>
</feature>
<name>A0A1W0A2V1_9STRA</name>
<dbReference type="SMART" id="SM00233">
    <property type="entry name" value="PH"/>
    <property type="match status" value="2"/>
</dbReference>
<dbReference type="InterPro" id="IPR011993">
    <property type="entry name" value="PH-like_dom_sf"/>
</dbReference>
<dbReference type="Pfam" id="PF00169">
    <property type="entry name" value="PH"/>
    <property type="match status" value="2"/>
</dbReference>
<feature type="domain" description="PH" evidence="2">
    <location>
        <begin position="135"/>
        <end position="225"/>
    </location>
</feature>
<feature type="compositionally biased region" description="Polar residues" evidence="1">
    <location>
        <begin position="341"/>
        <end position="356"/>
    </location>
</feature>
<feature type="compositionally biased region" description="Acidic residues" evidence="1">
    <location>
        <begin position="640"/>
        <end position="667"/>
    </location>
</feature>
<proteinExistence type="predicted"/>
<keyword evidence="4" id="KW-1185">Reference proteome</keyword>